<dbReference type="Proteomes" id="UP000008798">
    <property type="component" value="Chromosome"/>
</dbReference>
<evidence type="ECO:0000313" key="2">
    <source>
        <dbReference type="Proteomes" id="UP000008798"/>
    </source>
</evidence>
<name>D4J5R3_9FIRM</name>
<gene>
    <name evidence="1" type="ORF">CC1_08170</name>
</gene>
<dbReference type="EMBL" id="FP929038">
    <property type="protein sequence ID" value="CBK79684.1"/>
    <property type="molecule type" value="Genomic_DNA"/>
</dbReference>
<dbReference type="STRING" id="717962.CC1_08170"/>
<dbReference type="KEGG" id="cct:CC1_08170"/>
<proteinExistence type="predicted"/>
<organism evidence="1 2">
    <name type="scientific">Coprococcus catus GD/7</name>
    <dbReference type="NCBI Taxonomy" id="717962"/>
    <lineage>
        <taxon>Bacteria</taxon>
        <taxon>Bacillati</taxon>
        <taxon>Bacillota</taxon>
        <taxon>Clostridia</taxon>
        <taxon>Lachnospirales</taxon>
        <taxon>Lachnospiraceae</taxon>
        <taxon>Coprococcus</taxon>
    </lineage>
</organism>
<protein>
    <submittedName>
        <fullName evidence="1">Uncharacterized protein</fullName>
    </submittedName>
</protein>
<reference evidence="1 2" key="2">
    <citation type="submission" date="2010-03" db="EMBL/GenBank/DDBJ databases">
        <authorList>
            <person name="Pajon A."/>
        </authorList>
    </citation>
    <scope>NUCLEOTIDE SEQUENCE [LARGE SCALE GENOMIC DNA]</scope>
    <source>
        <strain evidence="1 2">GD/7</strain>
    </source>
</reference>
<reference evidence="1 2" key="1">
    <citation type="submission" date="2010-03" db="EMBL/GenBank/DDBJ databases">
        <title>The genome sequence of Coprococcus catus GD/7.</title>
        <authorList>
            <consortium name="metaHIT consortium -- http://www.metahit.eu/"/>
            <person name="Pajon A."/>
            <person name="Turner K."/>
            <person name="Parkhill J."/>
            <person name="Duncan S."/>
            <person name="Flint H."/>
        </authorList>
    </citation>
    <scope>NUCLEOTIDE SEQUENCE [LARGE SCALE GENOMIC DNA]</scope>
    <source>
        <strain evidence="1 2">GD/7</strain>
    </source>
</reference>
<accession>D4J5R3</accession>
<sequence>MNWSSEITGERLNRQNEKIFEKMIKSD</sequence>
<evidence type="ECO:0000313" key="1">
    <source>
        <dbReference type="EMBL" id="CBK79684.1"/>
    </source>
</evidence>
<dbReference type="HOGENOM" id="CLU_3414639_0_0_9"/>
<dbReference type="AlphaFoldDB" id="D4J5R3"/>